<protein>
    <submittedName>
        <fullName evidence="2">Uncharacterized protein</fullName>
    </submittedName>
</protein>
<name>A0A848L0W6_9ACTN</name>
<dbReference type="EMBL" id="JABBNB010000016">
    <property type="protein sequence ID" value="NMO02715.1"/>
    <property type="molecule type" value="Genomic_DNA"/>
</dbReference>
<organism evidence="2 3">
    <name type="scientific">Gordonia asplenii</name>
    <dbReference type="NCBI Taxonomy" id="2725283"/>
    <lineage>
        <taxon>Bacteria</taxon>
        <taxon>Bacillati</taxon>
        <taxon>Actinomycetota</taxon>
        <taxon>Actinomycetes</taxon>
        <taxon>Mycobacteriales</taxon>
        <taxon>Gordoniaceae</taxon>
        <taxon>Gordonia</taxon>
    </lineage>
</organism>
<dbReference type="AlphaFoldDB" id="A0A848L0W6"/>
<gene>
    <name evidence="2" type="ORF">HH308_15995</name>
</gene>
<feature type="transmembrane region" description="Helical" evidence="1">
    <location>
        <begin position="94"/>
        <end position="115"/>
    </location>
</feature>
<evidence type="ECO:0000313" key="3">
    <source>
        <dbReference type="Proteomes" id="UP000550729"/>
    </source>
</evidence>
<sequence length="133" mass="14590">MIVVGVVSAVVAVAAWLVSYRRSTAPRRDPEFFVAVSTLDAGRQSTLAEAELIEEKHHLEARATWPAALVGAAAAIGALFIVLGNFYVTDTPDLWWFTIELVAIAMTSLAVAAWCTSRTARQAVRWSRLYRAR</sequence>
<comment type="caution">
    <text evidence="2">The sequence shown here is derived from an EMBL/GenBank/DDBJ whole genome shotgun (WGS) entry which is preliminary data.</text>
</comment>
<dbReference type="RefSeq" id="WP_170195226.1">
    <property type="nucleotide sequence ID" value="NZ_JABBNB010000016.1"/>
</dbReference>
<feature type="transmembrane region" description="Helical" evidence="1">
    <location>
        <begin position="65"/>
        <end position="88"/>
    </location>
</feature>
<feature type="transmembrane region" description="Helical" evidence="1">
    <location>
        <begin position="6"/>
        <end position="23"/>
    </location>
</feature>
<keyword evidence="1" id="KW-0472">Membrane</keyword>
<evidence type="ECO:0000256" key="1">
    <source>
        <dbReference type="SAM" id="Phobius"/>
    </source>
</evidence>
<proteinExistence type="predicted"/>
<evidence type="ECO:0000313" key="2">
    <source>
        <dbReference type="EMBL" id="NMO02715.1"/>
    </source>
</evidence>
<keyword evidence="1" id="KW-1133">Transmembrane helix</keyword>
<reference evidence="2 3" key="1">
    <citation type="submission" date="2020-04" db="EMBL/GenBank/DDBJ databases">
        <title>Gordonia sp. nov. TBRC 11910.</title>
        <authorList>
            <person name="Suriyachadkun C."/>
        </authorList>
    </citation>
    <scope>NUCLEOTIDE SEQUENCE [LARGE SCALE GENOMIC DNA]</scope>
    <source>
        <strain evidence="2 3">TBRC 11910</strain>
    </source>
</reference>
<keyword evidence="1" id="KW-0812">Transmembrane</keyword>
<dbReference type="Proteomes" id="UP000550729">
    <property type="component" value="Unassembled WGS sequence"/>
</dbReference>
<accession>A0A848L0W6</accession>
<keyword evidence="3" id="KW-1185">Reference proteome</keyword>